<dbReference type="EMBL" id="LCOZ01000013">
    <property type="protein sequence ID" value="KKU87599.1"/>
    <property type="molecule type" value="Genomic_DNA"/>
</dbReference>
<keyword evidence="5 9" id="KW-0067">ATP-binding</keyword>
<evidence type="ECO:0000256" key="1">
    <source>
        <dbReference type="ARBA" id="ARBA00022555"/>
    </source>
</evidence>
<evidence type="ECO:0000259" key="10">
    <source>
        <dbReference type="Pfam" id="PF20258"/>
    </source>
</evidence>
<comment type="function">
    <text evidence="9">Catalyzes the 2-thiolation of uridine at the wobble position (U34) of tRNA, leading to the formation of s(2)U34.</text>
</comment>
<feature type="domain" description="tRNA-specific 2-thiouridylase MnmA-like C-terminal" evidence="10">
    <location>
        <begin position="275"/>
        <end position="359"/>
    </location>
</feature>
<dbReference type="GO" id="GO:0103016">
    <property type="term" value="F:tRNA-uridine 2-sulfurtransferase activity"/>
    <property type="evidence" value="ECO:0007669"/>
    <property type="project" value="UniProtKB-EC"/>
</dbReference>
<keyword evidence="7" id="KW-1015">Disulfide bond</keyword>
<evidence type="ECO:0000256" key="6">
    <source>
        <dbReference type="ARBA" id="ARBA00022884"/>
    </source>
</evidence>
<dbReference type="HAMAP" id="MF_00144">
    <property type="entry name" value="tRNA_thiouridyl_MnmA"/>
    <property type="match status" value="1"/>
</dbReference>
<proteinExistence type="inferred from homology"/>
<dbReference type="AlphaFoldDB" id="A0A0G1U0P3"/>
<keyword evidence="9" id="KW-0963">Cytoplasm</keyword>
<protein>
    <recommendedName>
        <fullName evidence="9">tRNA-specific 2-thiouridylase MnmA</fullName>
        <ecNumber evidence="9">2.8.1.13</ecNumber>
    </recommendedName>
</protein>
<dbReference type="Proteomes" id="UP000034772">
    <property type="component" value="Unassembled WGS sequence"/>
</dbReference>
<dbReference type="GO" id="GO:0000049">
    <property type="term" value="F:tRNA binding"/>
    <property type="evidence" value="ECO:0007669"/>
    <property type="project" value="UniProtKB-KW"/>
</dbReference>
<dbReference type="GO" id="GO:0002143">
    <property type="term" value="P:tRNA wobble position uridine thiolation"/>
    <property type="evidence" value="ECO:0007669"/>
    <property type="project" value="TreeGrafter"/>
</dbReference>
<feature type="binding site" evidence="9">
    <location>
        <position position="38"/>
    </location>
    <ligand>
        <name>ATP</name>
        <dbReference type="ChEBI" id="CHEBI:30616"/>
    </ligand>
</feature>
<dbReference type="InterPro" id="IPR046884">
    <property type="entry name" value="MnmA-like_central"/>
</dbReference>
<feature type="domain" description="tRNA-specific 2-thiouridylase MnmA-like central" evidence="11">
    <location>
        <begin position="201"/>
        <end position="264"/>
    </location>
</feature>
<dbReference type="CDD" id="cd01998">
    <property type="entry name" value="MnmA_TRMU-like"/>
    <property type="match status" value="1"/>
</dbReference>
<evidence type="ECO:0000313" key="12">
    <source>
        <dbReference type="EMBL" id="KKU87599.1"/>
    </source>
</evidence>
<dbReference type="GO" id="GO:0005737">
    <property type="term" value="C:cytoplasm"/>
    <property type="evidence" value="ECO:0007669"/>
    <property type="project" value="UniProtKB-SubCell"/>
</dbReference>
<feature type="site" description="Interaction with tRNA" evidence="9">
    <location>
        <position position="122"/>
    </location>
</feature>
<evidence type="ECO:0000256" key="5">
    <source>
        <dbReference type="ARBA" id="ARBA00022840"/>
    </source>
</evidence>
<keyword evidence="2 9" id="KW-0808">Transferase</keyword>
<dbReference type="Pfam" id="PF03054">
    <property type="entry name" value="tRNA_Me_trans"/>
    <property type="match status" value="1"/>
</dbReference>
<dbReference type="Gene3D" id="2.30.30.280">
    <property type="entry name" value="Adenine nucleotide alpha hydrolases-like domains"/>
    <property type="match status" value="1"/>
</dbReference>
<accession>A0A0G1U0P3</accession>
<comment type="similarity">
    <text evidence="9">Belongs to the MnmA/TRMU family.</text>
</comment>
<comment type="catalytic activity">
    <reaction evidence="8 9">
        <text>S-sulfanyl-L-cysteinyl-[protein] + uridine(34) in tRNA + AH2 + ATP = 2-thiouridine(34) in tRNA + L-cysteinyl-[protein] + A + AMP + diphosphate + H(+)</text>
        <dbReference type="Rhea" id="RHEA:47032"/>
        <dbReference type="Rhea" id="RHEA-COMP:10131"/>
        <dbReference type="Rhea" id="RHEA-COMP:11726"/>
        <dbReference type="Rhea" id="RHEA-COMP:11727"/>
        <dbReference type="Rhea" id="RHEA-COMP:11728"/>
        <dbReference type="ChEBI" id="CHEBI:13193"/>
        <dbReference type="ChEBI" id="CHEBI:15378"/>
        <dbReference type="ChEBI" id="CHEBI:17499"/>
        <dbReference type="ChEBI" id="CHEBI:29950"/>
        <dbReference type="ChEBI" id="CHEBI:30616"/>
        <dbReference type="ChEBI" id="CHEBI:33019"/>
        <dbReference type="ChEBI" id="CHEBI:61963"/>
        <dbReference type="ChEBI" id="CHEBI:65315"/>
        <dbReference type="ChEBI" id="CHEBI:87170"/>
        <dbReference type="ChEBI" id="CHEBI:456215"/>
        <dbReference type="EC" id="2.8.1.13"/>
    </reaction>
</comment>
<evidence type="ECO:0000256" key="2">
    <source>
        <dbReference type="ARBA" id="ARBA00022679"/>
    </source>
</evidence>
<evidence type="ECO:0000256" key="7">
    <source>
        <dbReference type="ARBA" id="ARBA00023157"/>
    </source>
</evidence>
<keyword evidence="6 9" id="KW-0694">RNA-binding</keyword>
<dbReference type="Pfam" id="PF20259">
    <property type="entry name" value="tRNA_Me_trans_M"/>
    <property type="match status" value="1"/>
</dbReference>
<feature type="binding site" evidence="9">
    <location>
        <position position="121"/>
    </location>
    <ligand>
        <name>ATP</name>
        <dbReference type="ChEBI" id="CHEBI:30616"/>
    </ligand>
</feature>
<name>A0A0G1U0P3_9BACT</name>
<dbReference type="Gene3D" id="3.40.50.620">
    <property type="entry name" value="HUPs"/>
    <property type="match status" value="1"/>
</dbReference>
<dbReference type="PATRIC" id="fig|1618373.3.peg.157"/>
<dbReference type="NCBIfam" id="NF001138">
    <property type="entry name" value="PRK00143.1"/>
    <property type="match status" value="1"/>
</dbReference>
<dbReference type="FunFam" id="3.40.50.620:FF:000115">
    <property type="entry name" value="tRNA-specific 2-thiouridylase MnmA"/>
    <property type="match status" value="1"/>
</dbReference>
<dbReference type="Gene3D" id="2.40.30.10">
    <property type="entry name" value="Translation factors"/>
    <property type="match status" value="1"/>
</dbReference>
<feature type="region of interest" description="Interaction with target base in tRNA" evidence="9">
    <location>
        <begin position="92"/>
        <end position="94"/>
    </location>
</feature>
<dbReference type="InterPro" id="IPR023382">
    <property type="entry name" value="MnmA-like_central_sf"/>
</dbReference>
<feature type="site" description="Interaction with tRNA" evidence="9">
    <location>
        <position position="343"/>
    </location>
</feature>
<feature type="active site" description="Nucleophile" evidence="9">
    <location>
        <position position="97"/>
    </location>
</feature>
<dbReference type="GO" id="GO:0005524">
    <property type="term" value="F:ATP binding"/>
    <property type="evidence" value="ECO:0007669"/>
    <property type="project" value="UniProtKB-KW"/>
</dbReference>
<dbReference type="NCBIfam" id="TIGR00420">
    <property type="entry name" value="trmU"/>
    <property type="match status" value="1"/>
</dbReference>
<dbReference type="InterPro" id="IPR046885">
    <property type="entry name" value="MnmA-like_C"/>
</dbReference>
<dbReference type="PANTHER" id="PTHR11933">
    <property type="entry name" value="TRNA 5-METHYLAMINOMETHYL-2-THIOURIDYLATE -METHYLTRANSFERASE"/>
    <property type="match status" value="1"/>
</dbReference>
<feature type="active site" description="Cysteine persulfide intermediate" evidence="9">
    <location>
        <position position="193"/>
    </location>
</feature>
<feature type="region of interest" description="Interaction with tRNA" evidence="9">
    <location>
        <begin position="143"/>
        <end position="145"/>
    </location>
</feature>
<evidence type="ECO:0000256" key="4">
    <source>
        <dbReference type="ARBA" id="ARBA00022741"/>
    </source>
</evidence>
<comment type="caution">
    <text evidence="12">The sequence shown here is derived from an EMBL/GenBank/DDBJ whole genome shotgun (WGS) entry which is preliminary data.</text>
</comment>
<sequence length="360" mass="40728">MNGEKKIKVFVAMSGGVDSSVAAFLLKEKGYDVTGAHMICWDGCDTKDDRRDAMRVAQKIGIPFLIFDFRKEYRESVFDYMIREYAAGRTPNPDVICNSEIKFGIFLEKALEMGADYIATGHYARIMNHESRSKILEAKDKGKDQCYFLCRLTQEQISRVIFPIGDLLKSEVREIARKASLQTAEKKDSQGLCFIGKLDFQDFLRGEIACHEGQVINSRGEILGTHDGVEFFTPGQRHGIKLGGFEEPLYVAEKKSETNTLIVAEGDKDPILYKKEIEIEDINWISEEPELPFICDVRIRYRQPLQKAQIMINESGIKNKAVNLKSRFLIRFEAPQRGVASGQFAALYNDEVLLGGAVIQ</sequence>
<keyword evidence="4 9" id="KW-0547">Nucleotide-binding</keyword>
<evidence type="ECO:0000313" key="13">
    <source>
        <dbReference type="Proteomes" id="UP000034772"/>
    </source>
</evidence>
<dbReference type="SUPFAM" id="SSF52402">
    <property type="entry name" value="Adenine nucleotide alpha hydrolases-like"/>
    <property type="match status" value="1"/>
</dbReference>
<dbReference type="InterPro" id="IPR004506">
    <property type="entry name" value="MnmA-like"/>
</dbReference>
<dbReference type="PANTHER" id="PTHR11933:SF5">
    <property type="entry name" value="MITOCHONDRIAL TRNA-SPECIFIC 2-THIOURIDYLASE 1"/>
    <property type="match status" value="1"/>
</dbReference>
<organism evidence="12 13">
    <name type="scientific">Candidatus Beckwithbacteria bacterium GW2011_GWC2_47_9</name>
    <dbReference type="NCBI Taxonomy" id="1618373"/>
    <lineage>
        <taxon>Bacteria</taxon>
        <taxon>Candidatus Beckwithiibacteriota</taxon>
    </lineage>
</organism>
<evidence type="ECO:0000256" key="3">
    <source>
        <dbReference type="ARBA" id="ARBA00022694"/>
    </source>
</evidence>
<dbReference type="EC" id="2.8.1.13" evidence="9"/>
<evidence type="ECO:0000256" key="8">
    <source>
        <dbReference type="ARBA" id="ARBA00051542"/>
    </source>
</evidence>
<feature type="binding site" evidence="9">
    <location>
        <begin position="12"/>
        <end position="19"/>
    </location>
    <ligand>
        <name>ATP</name>
        <dbReference type="ChEBI" id="CHEBI:30616"/>
    </ligand>
</feature>
<evidence type="ECO:0000256" key="9">
    <source>
        <dbReference type="HAMAP-Rule" id="MF_00144"/>
    </source>
</evidence>
<comment type="subcellular location">
    <subcellularLocation>
        <location evidence="9">Cytoplasm</location>
    </subcellularLocation>
</comment>
<reference evidence="12 13" key="1">
    <citation type="journal article" date="2015" name="Nature">
        <title>rRNA introns, odd ribosomes, and small enigmatic genomes across a large radiation of phyla.</title>
        <authorList>
            <person name="Brown C.T."/>
            <person name="Hug L.A."/>
            <person name="Thomas B.C."/>
            <person name="Sharon I."/>
            <person name="Castelle C.J."/>
            <person name="Singh A."/>
            <person name="Wilkins M.J."/>
            <person name="Williams K.H."/>
            <person name="Banfield J.F."/>
        </authorList>
    </citation>
    <scope>NUCLEOTIDE SEQUENCE [LARGE SCALE GENOMIC DNA]</scope>
</reference>
<dbReference type="InterPro" id="IPR014729">
    <property type="entry name" value="Rossmann-like_a/b/a_fold"/>
</dbReference>
<comment type="caution">
    <text evidence="9">Lacks conserved residue(s) required for the propagation of feature annotation.</text>
</comment>
<keyword evidence="1 9" id="KW-0820">tRNA-binding</keyword>
<dbReference type="Pfam" id="PF20258">
    <property type="entry name" value="tRNA_Me_trans_C"/>
    <property type="match status" value="1"/>
</dbReference>
<gene>
    <name evidence="9" type="primary">mnmA</name>
    <name evidence="12" type="ORF">UY17_C0013G0005</name>
</gene>
<evidence type="ECO:0000259" key="11">
    <source>
        <dbReference type="Pfam" id="PF20259"/>
    </source>
</evidence>
<keyword evidence="3 9" id="KW-0819">tRNA processing</keyword>
<feature type="region of interest" description="Interaction with tRNA" evidence="9">
    <location>
        <begin position="300"/>
        <end position="301"/>
    </location>
</feature>